<dbReference type="EMBL" id="DVNA01000112">
    <property type="protein sequence ID" value="HIU55139.1"/>
    <property type="molecule type" value="Genomic_DNA"/>
</dbReference>
<dbReference type="Gene3D" id="3.30.565.40">
    <property type="entry name" value="Fervidobacterium nodosum Rt17-B1 like"/>
    <property type="match status" value="1"/>
</dbReference>
<gene>
    <name evidence="3" type="ORF">IAB03_04935</name>
</gene>
<dbReference type="Pfam" id="PF11738">
    <property type="entry name" value="DUF3298"/>
    <property type="match status" value="1"/>
</dbReference>
<dbReference type="Gene3D" id="3.90.640.20">
    <property type="entry name" value="Heat-shock cognate protein, ATPase"/>
    <property type="match status" value="1"/>
</dbReference>
<feature type="domain" description="DUF3298" evidence="1">
    <location>
        <begin position="179"/>
        <end position="256"/>
    </location>
</feature>
<organism evidence="3 4">
    <name type="scientific">Candidatus Gallibacteroides avistercoris</name>
    <dbReference type="NCBI Taxonomy" id="2840833"/>
    <lineage>
        <taxon>Bacteria</taxon>
        <taxon>Pseudomonadati</taxon>
        <taxon>Bacteroidota</taxon>
        <taxon>Bacteroidia</taxon>
        <taxon>Bacteroidales</taxon>
        <taxon>Bacteroidaceae</taxon>
        <taxon>Bacteroidaceae incertae sedis</taxon>
        <taxon>Candidatus Gallibacteroides</taxon>
    </lineage>
</organism>
<evidence type="ECO:0000259" key="1">
    <source>
        <dbReference type="Pfam" id="PF11738"/>
    </source>
</evidence>
<dbReference type="InterPro" id="IPR025303">
    <property type="entry name" value="PdaC"/>
</dbReference>
<reference evidence="3" key="2">
    <citation type="journal article" date="2021" name="PeerJ">
        <title>Extensive microbial diversity within the chicken gut microbiome revealed by metagenomics and culture.</title>
        <authorList>
            <person name="Gilroy R."/>
            <person name="Ravi A."/>
            <person name="Getino M."/>
            <person name="Pursley I."/>
            <person name="Horton D.L."/>
            <person name="Alikhan N.F."/>
            <person name="Baker D."/>
            <person name="Gharbi K."/>
            <person name="Hall N."/>
            <person name="Watson M."/>
            <person name="Adriaenssens E.M."/>
            <person name="Foster-Nyarko E."/>
            <person name="Jarju S."/>
            <person name="Secka A."/>
            <person name="Antonio M."/>
            <person name="Oren A."/>
            <person name="Chaudhuri R.R."/>
            <person name="La Ragione R."/>
            <person name="Hildebrand F."/>
            <person name="Pallen M.J."/>
        </authorList>
    </citation>
    <scope>NUCLEOTIDE SEQUENCE</scope>
    <source>
        <strain evidence="3">CHK158-818</strain>
    </source>
</reference>
<proteinExistence type="predicted"/>
<evidence type="ECO:0000313" key="4">
    <source>
        <dbReference type="Proteomes" id="UP000824112"/>
    </source>
</evidence>
<evidence type="ECO:0000259" key="2">
    <source>
        <dbReference type="Pfam" id="PF13739"/>
    </source>
</evidence>
<dbReference type="Pfam" id="PF13739">
    <property type="entry name" value="PdaC"/>
    <property type="match status" value="1"/>
</dbReference>
<dbReference type="InterPro" id="IPR037126">
    <property type="entry name" value="PdaC/RsiV-like_sf"/>
</dbReference>
<feature type="domain" description="Deacetylase PdaC" evidence="2">
    <location>
        <begin position="56"/>
        <end position="161"/>
    </location>
</feature>
<protein>
    <submittedName>
        <fullName evidence="3">DUF3298 domain-containing protein</fullName>
    </submittedName>
</protein>
<reference evidence="3" key="1">
    <citation type="submission" date="2020-10" db="EMBL/GenBank/DDBJ databases">
        <authorList>
            <person name="Gilroy R."/>
        </authorList>
    </citation>
    <scope>NUCLEOTIDE SEQUENCE</scope>
    <source>
        <strain evidence="3">CHK158-818</strain>
    </source>
</reference>
<dbReference type="AlphaFoldDB" id="A0A9D1M7N7"/>
<comment type="caution">
    <text evidence="3">The sequence shown here is derived from an EMBL/GenBank/DDBJ whole genome shotgun (WGS) entry which is preliminary data.</text>
</comment>
<name>A0A9D1M7N7_9BACT</name>
<evidence type="ECO:0000313" key="3">
    <source>
        <dbReference type="EMBL" id="HIU55139.1"/>
    </source>
</evidence>
<accession>A0A9D1M7N7</accession>
<dbReference type="InterPro" id="IPR021729">
    <property type="entry name" value="DUF3298"/>
</dbReference>
<dbReference type="Proteomes" id="UP000824112">
    <property type="component" value="Unassembled WGS sequence"/>
</dbReference>
<sequence>MRTLRKFTILSIICSAVLIGCKDEKILKDNDLSFDTYKIGKKQHLLNDTTKAACNFQLTMTFPDKYPNEELLKKIQKEFIITFIGEKYENLAPKEAANKYETDYIADYMSLENIYKEEPENSGAWMNYEQILDNKILFNKNDFLSYGVNLYTFTGGAHGMSSTVFQVLNLKTAAPIKLNDIFEDRNLDKVGELIRMSLAQKLGYNAISKLEDDGYDVAAIVPTENFYINETGITWLYNPYEIAAYVVGKSEIIVPYADLLIYINEDSAVYPLAKMQSNN</sequence>
<dbReference type="PROSITE" id="PS51257">
    <property type="entry name" value="PROKAR_LIPOPROTEIN"/>
    <property type="match status" value="1"/>
</dbReference>